<organism evidence="1">
    <name type="scientific">Anguilla anguilla</name>
    <name type="common">European freshwater eel</name>
    <name type="synonym">Muraena anguilla</name>
    <dbReference type="NCBI Taxonomy" id="7936"/>
    <lineage>
        <taxon>Eukaryota</taxon>
        <taxon>Metazoa</taxon>
        <taxon>Chordata</taxon>
        <taxon>Craniata</taxon>
        <taxon>Vertebrata</taxon>
        <taxon>Euteleostomi</taxon>
        <taxon>Actinopterygii</taxon>
        <taxon>Neopterygii</taxon>
        <taxon>Teleostei</taxon>
        <taxon>Anguilliformes</taxon>
        <taxon>Anguillidae</taxon>
        <taxon>Anguilla</taxon>
    </lineage>
</organism>
<dbReference type="AlphaFoldDB" id="A0A0E9TX40"/>
<reference evidence="1" key="2">
    <citation type="journal article" date="2015" name="Fish Shellfish Immunol.">
        <title>Early steps in the European eel (Anguilla anguilla)-Vibrio vulnificus interaction in the gills: Role of the RtxA13 toxin.</title>
        <authorList>
            <person name="Callol A."/>
            <person name="Pajuelo D."/>
            <person name="Ebbesson L."/>
            <person name="Teles M."/>
            <person name="MacKenzie S."/>
            <person name="Amaro C."/>
        </authorList>
    </citation>
    <scope>NUCLEOTIDE SEQUENCE</scope>
</reference>
<proteinExistence type="predicted"/>
<accession>A0A0E9TX40</accession>
<name>A0A0E9TX40_ANGAN</name>
<protein>
    <submittedName>
        <fullName evidence="1">Uncharacterized protein</fullName>
    </submittedName>
</protein>
<dbReference type="EMBL" id="GBXM01051284">
    <property type="protein sequence ID" value="JAH57293.1"/>
    <property type="molecule type" value="Transcribed_RNA"/>
</dbReference>
<evidence type="ECO:0000313" key="1">
    <source>
        <dbReference type="EMBL" id="JAH57293.1"/>
    </source>
</evidence>
<sequence>MTHFLYFSIFYLGGHWHSSSFLS</sequence>
<reference evidence="1" key="1">
    <citation type="submission" date="2014-11" db="EMBL/GenBank/DDBJ databases">
        <authorList>
            <person name="Amaro Gonzalez C."/>
        </authorList>
    </citation>
    <scope>NUCLEOTIDE SEQUENCE</scope>
</reference>